<feature type="transmembrane region" description="Helical" evidence="9">
    <location>
        <begin position="490"/>
        <end position="514"/>
    </location>
</feature>
<keyword evidence="5 9" id="KW-0812">Transmembrane</keyword>
<evidence type="ECO:0000256" key="3">
    <source>
        <dbReference type="ARBA" id="ARBA00022448"/>
    </source>
</evidence>
<dbReference type="PANTHER" id="PTHR30047">
    <property type="entry name" value="HIGH-AFFINITY CHOLINE TRANSPORT PROTEIN-RELATED"/>
    <property type="match status" value="1"/>
</dbReference>
<dbReference type="Pfam" id="PF02028">
    <property type="entry name" value="BCCT"/>
    <property type="match status" value="1"/>
</dbReference>
<feature type="transmembrane region" description="Helical" evidence="9">
    <location>
        <begin position="424"/>
        <end position="451"/>
    </location>
</feature>
<dbReference type="InterPro" id="IPR000060">
    <property type="entry name" value="BCCT_transptr"/>
</dbReference>
<evidence type="ECO:0000256" key="9">
    <source>
        <dbReference type="SAM" id="Phobius"/>
    </source>
</evidence>
<dbReference type="AlphaFoldDB" id="A0A7C9HUW1"/>
<proteinExistence type="inferred from homology"/>
<dbReference type="NCBIfam" id="TIGR00842">
    <property type="entry name" value="bcct"/>
    <property type="match status" value="1"/>
</dbReference>
<evidence type="ECO:0000256" key="5">
    <source>
        <dbReference type="ARBA" id="ARBA00022692"/>
    </source>
</evidence>
<feature type="transmembrane region" description="Helical" evidence="9">
    <location>
        <begin position="206"/>
        <end position="228"/>
    </location>
</feature>
<dbReference type="PANTHER" id="PTHR30047:SF7">
    <property type="entry name" value="HIGH-AFFINITY CHOLINE TRANSPORT PROTEIN"/>
    <property type="match status" value="1"/>
</dbReference>
<feature type="transmembrane region" description="Helical" evidence="9">
    <location>
        <begin position="337"/>
        <end position="354"/>
    </location>
</feature>
<feature type="transmembrane region" description="Helical" evidence="9">
    <location>
        <begin position="107"/>
        <end position="126"/>
    </location>
</feature>
<keyword evidence="7 9" id="KW-0472">Membrane</keyword>
<evidence type="ECO:0000256" key="6">
    <source>
        <dbReference type="ARBA" id="ARBA00022989"/>
    </source>
</evidence>
<dbReference type="EMBL" id="WODA01000022">
    <property type="protein sequence ID" value="MUN07765.1"/>
    <property type="molecule type" value="Genomic_DNA"/>
</dbReference>
<evidence type="ECO:0000256" key="7">
    <source>
        <dbReference type="ARBA" id="ARBA00023136"/>
    </source>
</evidence>
<evidence type="ECO:0000256" key="2">
    <source>
        <dbReference type="ARBA" id="ARBA00005658"/>
    </source>
</evidence>
<dbReference type="GO" id="GO:0005886">
    <property type="term" value="C:plasma membrane"/>
    <property type="evidence" value="ECO:0007669"/>
    <property type="project" value="UniProtKB-SubCell"/>
</dbReference>
<evidence type="ECO:0000256" key="1">
    <source>
        <dbReference type="ARBA" id="ARBA00004651"/>
    </source>
</evidence>
<feature type="transmembrane region" description="Helical" evidence="9">
    <location>
        <begin position="28"/>
        <end position="47"/>
    </location>
</feature>
<comment type="subcellular location">
    <subcellularLocation>
        <location evidence="1">Cell membrane</location>
        <topology evidence="1">Multi-pass membrane protein</topology>
    </subcellularLocation>
</comment>
<reference evidence="10 11" key="1">
    <citation type="submission" date="2019-11" db="EMBL/GenBank/DDBJ databases">
        <title>Agromyces kandeliae sp. nov., isolated from mangrove soil.</title>
        <authorList>
            <person name="Wang R."/>
        </authorList>
    </citation>
    <scope>NUCLEOTIDE SEQUENCE [LARGE SCALE GENOMIC DNA]</scope>
    <source>
        <strain evidence="10 11">JCM 11431</strain>
    </source>
</reference>
<name>A0A7C9HUW1_9MICO</name>
<keyword evidence="11" id="KW-1185">Reference proteome</keyword>
<feature type="transmembrane region" description="Helical" evidence="9">
    <location>
        <begin position="463"/>
        <end position="484"/>
    </location>
</feature>
<dbReference type="RefSeq" id="WP_155842610.1">
    <property type="nucleotide sequence ID" value="NZ_BAAAIA010000005.1"/>
</dbReference>
<evidence type="ECO:0000256" key="8">
    <source>
        <dbReference type="SAM" id="MobiDB-lite"/>
    </source>
</evidence>
<keyword evidence="3" id="KW-0813">Transport</keyword>
<dbReference type="GO" id="GO:0022857">
    <property type="term" value="F:transmembrane transporter activity"/>
    <property type="evidence" value="ECO:0007669"/>
    <property type="project" value="InterPro"/>
</dbReference>
<evidence type="ECO:0000313" key="10">
    <source>
        <dbReference type="EMBL" id="MUN07765.1"/>
    </source>
</evidence>
<gene>
    <name evidence="10" type="ORF">GLX25_11650</name>
</gene>
<feature type="region of interest" description="Disordered" evidence="8">
    <location>
        <begin position="608"/>
        <end position="651"/>
    </location>
</feature>
<comment type="caution">
    <text evidence="10">The sequence shown here is derived from an EMBL/GenBank/DDBJ whole genome shotgun (WGS) entry which is preliminary data.</text>
</comment>
<feature type="transmembrane region" description="Helical" evidence="9">
    <location>
        <begin position="156"/>
        <end position="178"/>
    </location>
</feature>
<comment type="similarity">
    <text evidence="2">Belongs to the BCCT transporter (TC 2.A.15) family.</text>
</comment>
<sequence length="651" mass="70962">MDGTPTTQPDDRGSRRRPRIPKTSIERWVFWPAAAVVFAFSGFALLAPRLAEAFFGAIQSSIVNAFNWYYVLIAAFFVAFSLFVGFSRYGDIRLGEDDDKPEFSLGAWFSLLFAAGMGIGLVFYGASEPLSHFVSPRPGVSGTPEQLASSALSQTYLHWGIHAWSIYVVVGLGLAYAIHRRKRPISIRWTLEPLLGKRVRGAWGNVIDVVALAGTLFGVATSLGLGVLQISAGLDAAGIAEPTETTQVVIIMVITVFVLASVLSGVTRGMKWLSSTNLVLAGILVLYLLVFGQTEFLLREFVQSIGTYIQNFIGLSFNVSAFQGAAGEAWQASWTSFYWGWWISWAPFVGIFIARISRGRTVREFVAGVIIVPTLIGILWFSVLGGSALYLELTDPGSLVGADGEVDIEGTLFALLDYFPGSTVLTFGVILLITIFFVTSSDSGALVMGMIATGGQINPRKWVRTFFTLITALLSISLLLAGGLRALQTAAIIIALPFSVVMLMICWSTIIAFSRERRAYELARRAQLVDQIGEYYGLEVEAPLEAGAIGRGPRWMRQLQRRFGLRPDQPTAPIQKVPGAEPPLRPVLTHIDGELVPRHPSQRAMDTLNAESTGVPTEDVDGIVDHDPRARGDVAEVPDRTTDDDGRDPLH</sequence>
<evidence type="ECO:0000256" key="4">
    <source>
        <dbReference type="ARBA" id="ARBA00022475"/>
    </source>
</evidence>
<keyword evidence="4" id="KW-1003">Cell membrane</keyword>
<accession>A0A7C9HUW1</accession>
<feature type="transmembrane region" description="Helical" evidence="9">
    <location>
        <begin position="278"/>
        <end position="298"/>
    </location>
</feature>
<feature type="compositionally biased region" description="Basic and acidic residues" evidence="8">
    <location>
        <begin position="623"/>
        <end position="651"/>
    </location>
</feature>
<dbReference type="Proteomes" id="UP000480122">
    <property type="component" value="Unassembled WGS sequence"/>
</dbReference>
<organism evidence="10 11">
    <name type="scientific">Agromyces luteolus</name>
    <dbReference type="NCBI Taxonomy" id="88373"/>
    <lineage>
        <taxon>Bacteria</taxon>
        <taxon>Bacillati</taxon>
        <taxon>Actinomycetota</taxon>
        <taxon>Actinomycetes</taxon>
        <taxon>Micrococcales</taxon>
        <taxon>Microbacteriaceae</taxon>
        <taxon>Agromyces</taxon>
    </lineage>
</organism>
<evidence type="ECO:0000313" key="11">
    <source>
        <dbReference type="Proteomes" id="UP000480122"/>
    </source>
</evidence>
<feature type="transmembrane region" description="Helical" evidence="9">
    <location>
        <begin position="67"/>
        <end position="86"/>
    </location>
</feature>
<keyword evidence="6 9" id="KW-1133">Transmembrane helix</keyword>
<protein>
    <submittedName>
        <fullName evidence="10">BCCT family transporter</fullName>
    </submittedName>
</protein>
<feature type="transmembrane region" description="Helical" evidence="9">
    <location>
        <begin position="366"/>
        <end position="391"/>
    </location>
</feature>
<dbReference type="OrthoDB" id="9775735at2"/>
<feature type="transmembrane region" description="Helical" evidence="9">
    <location>
        <begin position="248"/>
        <end position="266"/>
    </location>
</feature>